<dbReference type="PROSITE" id="PS00211">
    <property type="entry name" value="ABC_TRANSPORTER_1"/>
    <property type="match status" value="1"/>
</dbReference>
<dbReference type="GO" id="GO:0015807">
    <property type="term" value="P:L-amino acid transport"/>
    <property type="evidence" value="ECO:0007669"/>
    <property type="project" value="TreeGrafter"/>
</dbReference>
<dbReference type="GO" id="GO:0016887">
    <property type="term" value="F:ATP hydrolysis activity"/>
    <property type="evidence" value="ECO:0007669"/>
    <property type="project" value="InterPro"/>
</dbReference>
<dbReference type="Gene3D" id="3.40.50.300">
    <property type="entry name" value="P-loop containing nucleotide triphosphate hydrolases"/>
    <property type="match status" value="1"/>
</dbReference>
<keyword evidence="4 7" id="KW-0067">ATP-binding</keyword>
<evidence type="ECO:0000256" key="2">
    <source>
        <dbReference type="ARBA" id="ARBA00022448"/>
    </source>
</evidence>
<dbReference type="GO" id="GO:0005524">
    <property type="term" value="F:ATP binding"/>
    <property type="evidence" value="ECO:0007669"/>
    <property type="project" value="UniProtKB-KW"/>
</dbReference>
<evidence type="ECO:0000256" key="3">
    <source>
        <dbReference type="ARBA" id="ARBA00022741"/>
    </source>
</evidence>
<keyword evidence="5" id="KW-0029">Amino-acid transport</keyword>
<name>A0A947D0F2_HYDSH</name>
<dbReference type="AlphaFoldDB" id="A0A947D0F2"/>
<dbReference type="Proteomes" id="UP000748108">
    <property type="component" value="Unassembled WGS sequence"/>
</dbReference>
<organism evidence="7 8">
    <name type="scientific">Hydrogenibacillus schlegelii</name>
    <name type="common">Bacillus schlegelii</name>
    <dbReference type="NCBI Taxonomy" id="1484"/>
    <lineage>
        <taxon>Bacteria</taxon>
        <taxon>Bacillati</taxon>
        <taxon>Bacillota</taxon>
        <taxon>Bacilli</taxon>
        <taxon>Bacillales</taxon>
        <taxon>Bacillales Family X. Incertae Sedis</taxon>
        <taxon>Hydrogenibacillus</taxon>
    </lineage>
</organism>
<accession>A0A947D0F2</accession>
<dbReference type="InterPro" id="IPR052156">
    <property type="entry name" value="BCAA_Transport_ATP-bd_LivF"/>
</dbReference>
<dbReference type="InterPro" id="IPR003439">
    <property type="entry name" value="ABC_transporter-like_ATP-bd"/>
</dbReference>
<sequence>MLIVDGIDTYYGDSHILHQVSLQVPKGTLSVILGRNGVGKTTTIRSIIGLTPPRNGKIIFKGVAIERQPPFKIARLGIGLVPQGRGIFPNLTVYENLTLAARRRQNGDRWTLEEIYRLFPRLKERAGHFGGHLSGGEQQMLSIGRALLTHPDLLLLDEPSEGLSPMMVQEITGVLSMLKSEGLSILLVEQNLSMALALADHLYILSKGQVVFSGTPGRLKQSPDVMQAYLGIEG</sequence>
<dbReference type="GO" id="GO:0015658">
    <property type="term" value="F:branched-chain amino acid transmembrane transporter activity"/>
    <property type="evidence" value="ECO:0007669"/>
    <property type="project" value="TreeGrafter"/>
</dbReference>
<dbReference type="PANTHER" id="PTHR43820:SF2">
    <property type="entry name" value="ABC TRANSPORTER ATP-BINDING PROTEIN"/>
    <property type="match status" value="1"/>
</dbReference>
<evidence type="ECO:0000256" key="1">
    <source>
        <dbReference type="ARBA" id="ARBA00005417"/>
    </source>
</evidence>
<evidence type="ECO:0000256" key="4">
    <source>
        <dbReference type="ARBA" id="ARBA00022840"/>
    </source>
</evidence>
<dbReference type="PANTHER" id="PTHR43820">
    <property type="entry name" value="HIGH-AFFINITY BRANCHED-CHAIN AMINO ACID TRANSPORT ATP-BINDING PROTEIN LIVF"/>
    <property type="match status" value="1"/>
</dbReference>
<keyword evidence="2" id="KW-0813">Transport</keyword>
<evidence type="ECO:0000259" key="6">
    <source>
        <dbReference type="PROSITE" id="PS50893"/>
    </source>
</evidence>
<dbReference type="InterPro" id="IPR003593">
    <property type="entry name" value="AAA+_ATPase"/>
</dbReference>
<dbReference type="Pfam" id="PF00005">
    <property type="entry name" value="ABC_tran"/>
    <property type="match status" value="1"/>
</dbReference>
<protein>
    <submittedName>
        <fullName evidence="7">ABC transporter ATP-binding protein</fullName>
    </submittedName>
</protein>
<dbReference type="EMBL" id="JAHHQF010000044">
    <property type="protein sequence ID" value="MBT9281876.1"/>
    <property type="molecule type" value="Genomic_DNA"/>
</dbReference>
<reference evidence="7" key="1">
    <citation type="journal article" date="2021" name="Microbiology">
        <title>Metagenomic Analysis of the Microbial Community in the Underground Coal Fire Area (Kemerovo Region, Russia) Revealed Predominance of Thermophilic Members of the Phyla Deinococcus-thermus, Aquificae, and Firmicutes.</title>
        <authorList>
            <person name="Kadnikov V."/>
            <person name="Mardanov A.V."/>
            <person name="Beletsky A.V."/>
            <person name="Karnachuk O.V."/>
            <person name="Ravin N.V."/>
        </authorList>
    </citation>
    <scope>NUCLEOTIDE SEQUENCE</scope>
    <source>
        <strain evidence="7">RBS10-49</strain>
    </source>
</reference>
<proteinExistence type="inferred from homology"/>
<dbReference type="PROSITE" id="PS50893">
    <property type="entry name" value="ABC_TRANSPORTER_2"/>
    <property type="match status" value="1"/>
</dbReference>
<feature type="domain" description="ABC transporter" evidence="6">
    <location>
        <begin position="2"/>
        <end position="232"/>
    </location>
</feature>
<dbReference type="SUPFAM" id="SSF52540">
    <property type="entry name" value="P-loop containing nucleoside triphosphate hydrolases"/>
    <property type="match status" value="1"/>
</dbReference>
<dbReference type="InterPro" id="IPR027417">
    <property type="entry name" value="P-loop_NTPase"/>
</dbReference>
<evidence type="ECO:0000313" key="8">
    <source>
        <dbReference type="Proteomes" id="UP000748108"/>
    </source>
</evidence>
<dbReference type="InterPro" id="IPR017871">
    <property type="entry name" value="ABC_transporter-like_CS"/>
</dbReference>
<evidence type="ECO:0000256" key="5">
    <source>
        <dbReference type="ARBA" id="ARBA00022970"/>
    </source>
</evidence>
<evidence type="ECO:0000313" key="7">
    <source>
        <dbReference type="EMBL" id="MBT9281876.1"/>
    </source>
</evidence>
<dbReference type="SMART" id="SM00382">
    <property type="entry name" value="AAA"/>
    <property type="match status" value="1"/>
</dbReference>
<comment type="similarity">
    <text evidence="1">Belongs to the ABC transporter superfamily.</text>
</comment>
<gene>
    <name evidence="7" type="ORF">KM312_04360</name>
</gene>
<keyword evidence="3" id="KW-0547">Nucleotide-binding</keyword>
<comment type="caution">
    <text evidence="7">The sequence shown here is derived from an EMBL/GenBank/DDBJ whole genome shotgun (WGS) entry which is preliminary data.</text>
</comment>
<dbReference type="CDD" id="cd03224">
    <property type="entry name" value="ABC_TM1139_LivF_branched"/>
    <property type="match status" value="1"/>
</dbReference>